<protein>
    <recommendedName>
        <fullName evidence="3">HTH HARE-type domain-containing protein</fullName>
    </recommendedName>
</protein>
<proteinExistence type="predicted"/>
<sequence>MDDLLANIAAQRAEIAIKILDLQSTLDELYGDMSRLDKAEAAIRGQSLTGFKNLKPERAKREAAPEPYRSIKQMVRLVLTDFPDGLIALDILSKINERFGKSFPRTSLSPQLSRLKQSGDIYKDGKRWVLAGSNHREGDM</sequence>
<dbReference type="Proteomes" id="UP001161391">
    <property type="component" value="Unassembled WGS sequence"/>
</dbReference>
<accession>A0ABQ5V7Q4</accession>
<reference evidence="1" key="2">
    <citation type="submission" date="2023-01" db="EMBL/GenBank/DDBJ databases">
        <title>Draft genome sequence of Algimonas ampicilliniresistens strain NBRC 108219.</title>
        <authorList>
            <person name="Sun Q."/>
            <person name="Mori K."/>
        </authorList>
    </citation>
    <scope>NUCLEOTIDE SEQUENCE</scope>
    <source>
        <strain evidence="1">NBRC 108219</strain>
    </source>
</reference>
<name>A0ABQ5V7Q4_9PROT</name>
<evidence type="ECO:0000313" key="2">
    <source>
        <dbReference type="Proteomes" id="UP001161391"/>
    </source>
</evidence>
<organism evidence="1 2">
    <name type="scientific">Algimonas ampicilliniresistens</name>
    <dbReference type="NCBI Taxonomy" id="1298735"/>
    <lineage>
        <taxon>Bacteria</taxon>
        <taxon>Pseudomonadati</taxon>
        <taxon>Pseudomonadota</taxon>
        <taxon>Alphaproteobacteria</taxon>
        <taxon>Maricaulales</taxon>
        <taxon>Robiginitomaculaceae</taxon>
        <taxon>Algimonas</taxon>
    </lineage>
</organism>
<reference evidence="1" key="1">
    <citation type="journal article" date="2014" name="Int. J. Syst. Evol. Microbiol.">
        <title>Complete genome of a new Firmicutes species belonging to the dominant human colonic microbiota ('Ruminococcus bicirculans') reveals two chromosomes and a selective capacity to utilize plant glucans.</title>
        <authorList>
            <consortium name="NISC Comparative Sequencing Program"/>
            <person name="Wegmann U."/>
            <person name="Louis P."/>
            <person name="Goesmann A."/>
            <person name="Henrissat B."/>
            <person name="Duncan S.H."/>
            <person name="Flint H.J."/>
        </authorList>
    </citation>
    <scope>NUCLEOTIDE SEQUENCE</scope>
    <source>
        <strain evidence="1">NBRC 108219</strain>
    </source>
</reference>
<evidence type="ECO:0008006" key="3">
    <source>
        <dbReference type="Google" id="ProtNLM"/>
    </source>
</evidence>
<dbReference type="EMBL" id="BSNK01000001">
    <property type="protein sequence ID" value="GLQ22754.1"/>
    <property type="molecule type" value="Genomic_DNA"/>
</dbReference>
<keyword evidence="2" id="KW-1185">Reference proteome</keyword>
<gene>
    <name evidence="1" type="ORF">GCM10007853_06280</name>
</gene>
<dbReference type="RefSeq" id="WP_284387450.1">
    <property type="nucleotide sequence ID" value="NZ_BSNK01000001.1"/>
</dbReference>
<evidence type="ECO:0000313" key="1">
    <source>
        <dbReference type="EMBL" id="GLQ22754.1"/>
    </source>
</evidence>
<comment type="caution">
    <text evidence="1">The sequence shown here is derived from an EMBL/GenBank/DDBJ whole genome shotgun (WGS) entry which is preliminary data.</text>
</comment>